<evidence type="ECO:0000313" key="3">
    <source>
        <dbReference type="Proteomes" id="UP001589608"/>
    </source>
</evidence>
<dbReference type="SUPFAM" id="SSF49384">
    <property type="entry name" value="Carbohydrate-binding domain"/>
    <property type="match status" value="1"/>
</dbReference>
<dbReference type="Pfam" id="PF00553">
    <property type="entry name" value="CBM_2"/>
    <property type="match status" value="1"/>
</dbReference>
<name>A0ABV5MD73_9ACTN</name>
<dbReference type="InterPro" id="IPR008965">
    <property type="entry name" value="CBM2/CBM3_carb-bd_dom_sf"/>
</dbReference>
<sequence>MTATYKIESDWGAGFVASVTIKNNGSTPITGWRVNWTWGGNQQISSSWNAGLTSSGRAVTAVNLNYNGTIPPGGSTSFGFQGTYSGTNAVPTLTASAS</sequence>
<evidence type="ECO:0000259" key="1">
    <source>
        <dbReference type="PROSITE" id="PS51173"/>
    </source>
</evidence>
<comment type="caution">
    <text evidence="2">The sequence shown here is derived from an EMBL/GenBank/DDBJ whole genome shotgun (WGS) entry which is preliminary data.</text>
</comment>
<reference evidence="2 3" key="1">
    <citation type="submission" date="2024-09" db="EMBL/GenBank/DDBJ databases">
        <authorList>
            <person name="Sun Q."/>
            <person name="Mori K."/>
        </authorList>
    </citation>
    <scope>NUCLEOTIDE SEQUENCE [LARGE SCALE GENOMIC DNA]</scope>
    <source>
        <strain evidence="2 3">JCM 3307</strain>
    </source>
</reference>
<gene>
    <name evidence="2" type="ORF">ACFFTR_27230</name>
</gene>
<feature type="domain" description="CBM2" evidence="1">
    <location>
        <begin position="1"/>
        <end position="98"/>
    </location>
</feature>
<organism evidence="2 3">
    <name type="scientific">Dactylosporangium vinaceum</name>
    <dbReference type="NCBI Taxonomy" id="53362"/>
    <lineage>
        <taxon>Bacteria</taxon>
        <taxon>Bacillati</taxon>
        <taxon>Actinomycetota</taxon>
        <taxon>Actinomycetes</taxon>
        <taxon>Micromonosporales</taxon>
        <taxon>Micromonosporaceae</taxon>
        <taxon>Dactylosporangium</taxon>
    </lineage>
</organism>
<dbReference type="InterPro" id="IPR012291">
    <property type="entry name" value="CBM2_carb-bd_dom_sf"/>
</dbReference>
<evidence type="ECO:0000313" key="2">
    <source>
        <dbReference type="EMBL" id="MFB9446799.1"/>
    </source>
</evidence>
<dbReference type="EMBL" id="JBHMCA010000049">
    <property type="protein sequence ID" value="MFB9446799.1"/>
    <property type="molecule type" value="Genomic_DNA"/>
</dbReference>
<dbReference type="SMART" id="SM00637">
    <property type="entry name" value="CBD_II"/>
    <property type="match status" value="1"/>
</dbReference>
<dbReference type="PROSITE" id="PS51173">
    <property type="entry name" value="CBM2"/>
    <property type="match status" value="1"/>
</dbReference>
<dbReference type="Proteomes" id="UP001589608">
    <property type="component" value="Unassembled WGS sequence"/>
</dbReference>
<protein>
    <submittedName>
        <fullName evidence="2">Cellulose binding domain-containing protein</fullName>
    </submittedName>
</protein>
<dbReference type="RefSeq" id="WP_246656577.1">
    <property type="nucleotide sequence ID" value="NZ_JBHMCA010000049.1"/>
</dbReference>
<keyword evidence="3" id="KW-1185">Reference proteome</keyword>
<proteinExistence type="predicted"/>
<accession>A0ABV5MD73</accession>
<dbReference type="InterPro" id="IPR001919">
    <property type="entry name" value="CBD2"/>
</dbReference>
<dbReference type="Gene3D" id="2.60.40.290">
    <property type="match status" value="1"/>
</dbReference>